<gene>
    <name evidence="4" type="primary">LOC108734938</name>
</gene>
<accession>A0A1W4WQ21</accession>
<feature type="region of interest" description="Disordered" evidence="1">
    <location>
        <begin position="104"/>
        <end position="126"/>
    </location>
</feature>
<dbReference type="RefSeq" id="XP_018322213.1">
    <property type="nucleotide sequence ID" value="XM_018466711.1"/>
</dbReference>
<dbReference type="Pfam" id="PF21789">
    <property type="entry name" value="TNP-like_RNaseH_C"/>
    <property type="match status" value="1"/>
</dbReference>
<dbReference type="AlphaFoldDB" id="A0A1W4WQ21"/>
<evidence type="ECO:0000313" key="3">
    <source>
        <dbReference type="Proteomes" id="UP000192223"/>
    </source>
</evidence>
<dbReference type="Proteomes" id="UP000192223">
    <property type="component" value="Unplaced"/>
</dbReference>
<organism evidence="3 4">
    <name type="scientific">Agrilus planipennis</name>
    <name type="common">Emerald ash borer</name>
    <name type="synonym">Agrilus marcopoli</name>
    <dbReference type="NCBI Taxonomy" id="224129"/>
    <lineage>
        <taxon>Eukaryota</taxon>
        <taxon>Metazoa</taxon>
        <taxon>Ecdysozoa</taxon>
        <taxon>Arthropoda</taxon>
        <taxon>Hexapoda</taxon>
        <taxon>Insecta</taxon>
        <taxon>Pterygota</taxon>
        <taxon>Neoptera</taxon>
        <taxon>Endopterygota</taxon>
        <taxon>Coleoptera</taxon>
        <taxon>Polyphaga</taxon>
        <taxon>Elateriformia</taxon>
        <taxon>Buprestoidea</taxon>
        <taxon>Buprestidae</taxon>
        <taxon>Agrilinae</taxon>
        <taxon>Agrilus</taxon>
    </lineage>
</organism>
<dbReference type="OrthoDB" id="7440550at2759"/>
<dbReference type="InParanoid" id="A0A1W4WQ21"/>
<protein>
    <submittedName>
        <fullName evidence="4">Uncharacterized protein LOC108734938</fullName>
    </submittedName>
</protein>
<sequence length="344" mass="38392">MDHVRRSYRVCHIHFGPESLYLGRWNKSSVKRDGVPTLFLANASAETDVANSDATSADSYGPVPTAASAIATGTTFPVDAEATPAQFTSVAESSDELLRMEIEATPGPSTSAPTTSDDPSQMGRRSRKRPFLEGFRYLWDVLRKERVSFLCPRNLNQDCLENFFGCIRSHGVRNVSPNAAAFVNSFKSLIINNYLANRSKSFNCESDNLRAFDNLKQFLSSKVTTTTAIRFPEVTIPEYRPTDTTLLRRGTLTYVAGFVAKRVLSKVARCKQCRLDLLGDDRTAKEYFVIQARAYSPNALLSPTYLPTSARIASNLRRCKYYWRDGDSAEVYNAARQSLPLYPA</sequence>
<keyword evidence="3" id="KW-1185">Reference proteome</keyword>
<dbReference type="KEGG" id="apln:108734938"/>
<evidence type="ECO:0000259" key="2">
    <source>
        <dbReference type="Pfam" id="PF21789"/>
    </source>
</evidence>
<proteinExistence type="predicted"/>
<dbReference type="InterPro" id="IPR048367">
    <property type="entry name" value="TNP-like_RNaseH_C"/>
</dbReference>
<dbReference type="GeneID" id="108734938"/>
<evidence type="ECO:0000256" key="1">
    <source>
        <dbReference type="SAM" id="MobiDB-lite"/>
    </source>
</evidence>
<reference evidence="4" key="1">
    <citation type="submission" date="2025-08" db="UniProtKB">
        <authorList>
            <consortium name="RefSeq"/>
        </authorList>
    </citation>
    <scope>IDENTIFICATION</scope>
    <source>
        <tissue evidence="4">Entire body</tissue>
    </source>
</reference>
<evidence type="ECO:0000313" key="4">
    <source>
        <dbReference type="RefSeq" id="XP_018322213.1"/>
    </source>
</evidence>
<dbReference type="STRING" id="224129.A0A1W4WQ21"/>
<feature type="domain" description="Transposable element P transposase-like RNase H C-terminal" evidence="2">
    <location>
        <begin position="155"/>
        <end position="187"/>
    </location>
</feature>
<name>A0A1W4WQ21_AGRPL</name>
<feature type="compositionally biased region" description="Low complexity" evidence="1">
    <location>
        <begin position="104"/>
        <end position="120"/>
    </location>
</feature>